<organism evidence="5 6">
    <name type="scientific">Daucus carota subsp. sativus</name>
    <name type="common">Carrot</name>
    <dbReference type="NCBI Taxonomy" id="79200"/>
    <lineage>
        <taxon>Eukaryota</taxon>
        <taxon>Viridiplantae</taxon>
        <taxon>Streptophyta</taxon>
        <taxon>Embryophyta</taxon>
        <taxon>Tracheophyta</taxon>
        <taxon>Spermatophyta</taxon>
        <taxon>Magnoliopsida</taxon>
        <taxon>eudicotyledons</taxon>
        <taxon>Gunneridae</taxon>
        <taxon>Pentapetalae</taxon>
        <taxon>asterids</taxon>
        <taxon>campanulids</taxon>
        <taxon>Apiales</taxon>
        <taxon>Apiaceae</taxon>
        <taxon>Apioideae</taxon>
        <taxon>Scandiceae</taxon>
        <taxon>Daucinae</taxon>
        <taxon>Daucus</taxon>
        <taxon>Daucus sect. Daucus</taxon>
    </lineage>
</organism>
<feature type="region of interest" description="Disordered" evidence="3">
    <location>
        <begin position="20"/>
        <end position="51"/>
    </location>
</feature>
<comment type="similarity">
    <text evidence="1">Belongs to the Cdt1 family.</text>
</comment>
<dbReference type="InterPro" id="IPR038090">
    <property type="entry name" value="Cdt1_C_WH_dom_sf"/>
</dbReference>
<dbReference type="Gene3D" id="1.10.10.1420">
    <property type="entry name" value="DNA replication factor Cdt1, C-terminal WH domain"/>
    <property type="match status" value="1"/>
</dbReference>
<dbReference type="GO" id="GO:0071163">
    <property type="term" value="P:DNA replication preinitiation complex assembly"/>
    <property type="evidence" value="ECO:0007669"/>
    <property type="project" value="InterPro"/>
</dbReference>
<dbReference type="EMBL" id="CP093345">
    <property type="protein sequence ID" value="WOG93622.1"/>
    <property type="molecule type" value="Genomic_DNA"/>
</dbReference>
<dbReference type="GO" id="GO:0030174">
    <property type="term" value="P:regulation of DNA-templated DNA replication initiation"/>
    <property type="evidence" value="ECO:0007669"/>
    <property type="project" value="InterPro"/>
</dbReference>
<dbReference type="GO" id="GO:0000076">
    <property type="term" value="P:DNA replication checkpoint signaling"/>
    <property type="evidence" value="ECO:0007669"/>
    <property type="project" value="TreeGrafter"/>
</dbReference>
<keyword evidence="2" id="KW-0131">Cell cycle</keyword>
<dbReference type="GO" id="GO:0005634">
    <property type="term" value="C:nucleus"/>
    <property type="evidence" value="ECO:0007669"/>
    <property type="project" value="TreeGrafter"/>
</dbReference>
<proteinExistence type="inferred from homology"/>
<dbReference type="SUPFAM" id="SSF46785">
    <property type="entry name" value="Winged helix' DNA-binding domain"/>
    <property type="match status" value="1"/>
</dbReference>
<feature type="region of interest" description="Disordered" evidence="3">
    <location>
        <begin position="251"/>
        <end position="273"/>
    </location>
</feature>
<dbReference type="SMART" id="SM01075">
    <property type="entry name" value="CDT1"/>
    <property type="match status" value="1"/>
</dbReference>
<dbReference type="GO" id="GO:0003677">
    <property type="term" value="F:DNA binding"/>
    <property type="evidence" value="ECO:0007669"/>
    <property type="project" value="InterPro"/>
</dbReference>
<evidence type="ECO:0000256" key="3">
    <source>
        <dbReference type="SAM" id="MobiDB-lite"/>
    </source>
</evidence>
<evidence type="ECO:0000313" key="5">
    <source>
        <dbReference type="EMBL" id="WOG93622.1"/>
    </source>
</evidence>
<evidence type="ECO:0000259" key="4">
    <source>
        <dbReference type="SMART" id="SM01075"/>
    </source>
</evidence>
<dbReference type="Proteomes" id="UP000077755">
    <property type="component" value="Chromosome 3"/>
</dbReference>
<dbReference type="Pfam" id="PF08839">
    <property type="entry name" value="CDT1"/>
    <property type="match status" value="1"/>
</dbReference>
<dbReference type="InterPro" id="IPR032054">
    <property type="entry name" value="Cdt1_C"/>
</dbReference>
<dbReference type="Pfam" id="PF16679">
    <property type="entry name" value="CDT1_C"/>
    <property type="match status" value="1"/>
</dbReference>
<reference evidence="5" key="2">
    <citation type="submission" date="2022-03" db="EMBL/GenBank/DDBJ databases">
        <title>Draft title - Genomic analysis of global carrot germplasm unveils the trajectory of domestication and the origin of high carotenoid orange carrot.</title>
        <authorList>
            <person name="Iorizzo M."/>
            <person name="Ellison S."/>
            <person name="Senalik D."/>
            <person name="Macko-Podgorni A."/>
            <person name="Grzebelus D."/>
            <person name="Bostan H."/>
            <person name="Rolling W."/>
            <person name="Curaba J."/>
            <person name="Simon P."/>
        </authorList>
    </citation>
    <scope>NUCLEOTIDE SEQUENCE</scope>
    <source>
        <tissue evidence="5">Leaf</tissue>
    </source>
</reference>
<dbReference type="InterPro" id="IPR045173">
    <property type="entry name" value="Cdt1"/>
</dbReference>
<dbReference type="InterPro" id="IPR014939">
    <property type="entry name" value="CDT1_Gemini-bd-like"/>
</dbReference>
<evidence type="ECO:0000256" key="2">
    <source>
        <dbReference type="ARBA" id="ARBA00023306"/>
    </source>
</evidence>
<evidence type="ECO:0000313" key="6">
    <source>
        <dbReference type="Proteomes" id="UP000077755"/>
    </source>
</evidence>
<accession>A0AAF0WP99</accession>
<feature type="compositionally biased region" description="Polar residues" evidence="3">
    <location>
        <begin position="253"/>
        <end position="273"/>
    </location>
</feature>
<feature type="compositionally biased region" description="Polar residues" evidence="3">
    <location>
        <begin position="20"/>
        <end position="33"/>
    </location>
</feature>
<dbReference type="GO" id="GO:0070182">
    <property type="term" value="F:DNA polymerase binding"/>
    <property type="evidence" value="ECO:0007669"/>
    <property type="project" value="TreeGrafter"/>
</dbReference>
<evidence type="ECO:0000256" key="1">
    <source>
        <dbReference type="ARBA" id="ARBA00008356"/>
    </source>
</evidence>
<sequence>MEQIKSEQIRKTVDAQNFDSTTVKSSDLQSDVLSRTPAKANETLPSRDRREATELPQKYKTMAEVFNRMTSSLRLLSLRKKSPTFKNVSSQVQILARREFSYKHLAQIMYILPEAVKTDRILIHNEKTMCMEPEMKITLLFDIVKGHDEGSDYLALFVLFTSRLFDFLSANTEGCEIPEAELPEPFNKQSINITEDSLTLDSSTVPTPTLGEAELSNASNLPSSFSRHFSQKAITERTQLLASADPLLPTKCDSLTQEDTEPQKQSPASCVDSTISTNPVELTKPPCFNPITCENTPIKFTSEKENLMVETPAQMTPQRSLPSCDVKLKTGSVLQKTTSSLSAKRTLDFSYSEGKGRILDFGDDITEHGEVAHNTRPGRETTDVVENETACLAVPPVKVHSCTSDNSIFNQSGSTSRKQILSCLPDIVVVVNNIFQCADRTSITKEELVHKIIMNNLDIVERRVVEEQIDLLEKLVPDWIGKKLAPSGDILYNIKKVSDLKSISERLICI</sequence>
<dbReference type="AlphaFoldDB" id="A0AAF0WP99"/>
<dbReference type="PANTHER" id="PTHR28637:SF13">
    <property type="entry name" value="EXPRESSED PROTEIN"/>
    <property type="match status" value="1"/>
</dbReference>
<dbReference type="GO" id="GO:0000278">
    <property type="term" value="P:mitotic cell cycle"/>
    <property type="evidence" value="ECO:0007669"/>
    <property type="project" value="TreeGrafter"/>
</dbReference>
<reference evidence="5" key="1">
    <citation type="journal article" date="2016" name="Nat. Genet.">
        <title>A high-quality carrot genome assembly provides new insights into carotenoid accumulation and asterid genome evolution.</title>
        <authorList>
            <person name="Iorizzo M."/>
            <person name="Ellison S."/>
            <person name="Senalik D."/>
            <person name="Zeng P."/>
            <person name="Satapoomin P."/>
            <person name="Huang J."/>
            <person name="Bowman M."/>
            <person name="Iovene M."/>
            <person name="Sanseverino W."/>
            <person name="Cavagnaro P."/>
            <person name="Yildiz M."/>
            <person name="Macko-Podgorni A."/>
            <person name="Moranska E."/>
            <person name="Grzebelus E."/>
            <person name="Grzebelus D."/>
            <person name="Ashrafi H."/>
            <person name="Zheng Z."/>
            <person name="Cheng S."/>
            <person name="Spooner D."/>
            <person name="Van Deynze A."/>
            <person name="Simon P."/>
        </authorList>
    </citation>
    <scope>NUCLEOTIDE SEQUENCE</scope>
    <source>
        <tissue evidence="5">Leaf</tissue>
    </source>
</reference>
<protein>
    <recommendedName>
        <fullName evidence="4">CDT1 Geminin-binding domain-containing protein</fullName>
    </recommendedName>
</protein>
<dbReference type="PANTHER" id="PTHR28637">
    <property type="entry name" value="DNA REPLICATION FACTOR CDT1"/>
    <property type="match status" value="1"/>
</dbReference>
<dbReference type="CDD" id="cd08674">
    <property type="entry name" value="Cdt1_m"/>
    <property type="match status" value="1"/>
</dbReference>
<dbReference type="KEGG" id="dcr:108210773"/>
<feature type="domain" description="CDT1 Geminin-binding" evidence="4">
    <location>
        <begin position="55"/>
        <end position="184"/>
    </location>
</feature>
<name>A0AAF0WP99_DAUCS</name>
<keyword evidence="6" id="KW-1185">Reference proteome</keyword>
<gene>
    <name evidence="5" type="ORF">DCAR_0312908</name>
</gene>
<dbReference type="InterPro" id="IPR036390">
    <property type="entry name" value="WH_DNA-bd_sf"/>
</dbReference>